<accession>A0A9P8Y4N1</accession>
<dbReference type="EMBL" id="JAGTJQ010000007">
    <property type="protein sequence ID" value="KAH7027545.1"/>
    <property type="molecule type" value="Genomic_DNA"/>
</dbReference>
<keyword evidence="2" id="KW-0813">Transport</keyword>
<evidence type="ECO:0000256" key="3">
    <source>
        <dbReference type="ARBA" id="ARBA00022787"/>
    </source>
</evidence>
<comment type="subunit">
    <text evidence="9">Component of the ER-mitochondria encounter structure (ERMES) or MDM complex, composed of MMM1, MDM10, MDM12 and MDM34. A MMM1 homodimer associates with one molecule of MDM12 on each side in a pairwise head-to-tail manner, and the SMP-LTD domains of MMM1 and MDM12 generate a continuous hydrophobic tunnel for phospholipid trafficking.</text>
</comment>
<keyword evidence="3 9" id="KW-1000">Mitochondrion outer membrane</keyword>
<comment type="caution">
    <text evidence="12">The sequence shown here is derived from an EMBL/GenBank/DDBJ whole genome shotgun (WGS) entry which is preliminary data.</text>
</comment>
<feature type="region of interest" description="Disordered" evidence="10">
    <location>
        <begin position="282"/>
        <end position="301"/>
    </location>
</feature>
<dbReference type="HAMAP" id="MF_03104">
    <property type="entry name" value="Mdm12"/>
    <property type="match status" value="1"/>
</dbReference>
<dbReference type="OrthoDB" id="3356905at2759"/>
<evidence type="ECO:0000256" key="4">
    <source>
        <dbReference type="ARBA" id="ARBA00022824"/>
    </source>
</evidence>
<feature type="region of interest" description="Disordered" evidence="10">
    <location>
        <begin position="70"/>
        <end position="157"/>
    </location>
</feature>
<evidence type="ECO:0000256" key="6">
    <source>
        <dbReference type="ARBA" id="ARBA00023121"/>
    </source>
</evidence>
<evidence type="ECO:0000313" key="13">
    <source>
        <dbReference type="Proteomes" id="UP000756346"/>
    </source>
</evidence>
<evidence type="ECO:0000313" key="12">
    <source>
        <dbReference type="EMBL" id="KAH7027545.1"/>
    </source>
</evidence>
<dbReference type="GO" id="GO:1990456">
    <property type="term" value="P:mitochondrion-endoplasmic reticulum membrane tethering"/>
    <property type="evidence" value="ECO:0007669"/>
    <property type="project" value="TreeGrafter"/>
</dbReference>
<keyword evidence="13" id="KW-1185">Reference proteome</keyword>
<dbReference type="Pfam" id="PF26544">
    <property type="entry name" value="Mdm12"/>
    <property type="match status" value="3"/>
</dbReference>
<proteinExistence type="inferred from homology"/>
<feature type="compositionally biased region" description="Low complexity" evidence="10">
    <location>
        <begin position="390"/>
        <end position="405"/>
    </location>
</feature>
<comment type="function">
    <text evidence="9">Component of the ERMES/MDM complex, which serves as a molecular tether to connect the endoplasmic reticulum (ER) and mitochondria. Components of this complex are involved in the control of mitochondrial shape and protein biogenesis, and function in nonvesicular lipid trafficking between the ER and mitochondria. MDM12 is required for the interaction of the ER-resident membrane protein MMM1 and the outer mitochondrial membrane-resident beta-barrel protein MDM10. The MDM12-MMM1 subcomplex functions in the major beta-barrel assembly pathway that is responsible for biogenesis of all mitochondrial outer membrane beta-barrel proteins, and acts in a late step after the SAM complex. The MDM10-MDM12-MMM1 subcomplex further acts in the TOM40-specific pathway after the action of the MDM12-MMM1 complex. Essential for establishing and maintaining the structure of mitochondria and maintenance of mtDNA nucleoids.</text>
</comment>
<protein>
    <recommendedName>
        <fullName evidence="9">Mitochondrial distribution and morphology protein 12</fullName>
    </recommendedName>
    <alternativeName>
        <fullName evidence="9">Mitochondrial inheritance component MDM12</fullName>
    </alternativeName>
</protein>
<dbReference type="PANTHER" id="PTHR28204:SF1">
    <property type="entry name" value="MITOCHONDRIAL DISTRIBUTION AND MORPHOLOGY PROTEIN 12"/>
    <property type="match status" value="1"/>
</dbReference>
<feature type="compositionally biased region" description="Basic and acidic residues" evidence="10">
    <location>
        <begin position="520"/>
        <end position="542"/>
    </location>
</feature>
<dbReference type="PANTHER" id="PTHR28204">
    <property type="entry name" value="MITOCHONDRIAL DISTRIBUTION AND MORPHOLOGY PROTEIN 12"/>
    <property type="match status" value="1"/>
</dbReference>
<dbReference type="GO" id="GO:0008289">
    <property type="term" value="F:lipid binding"/>
    <property type="evidence" value="ECO:0007669"/>
    <property type="project" value="UniProtKB-KW"/>
</dbReference>
<evidence type="ECO:0000256" key="8">
    <source>
        <dbReference type="ARBA" id="ARBA00023136"/>
    </source>
</evidence>
<keyword evidence="4 9" id="KW-0256">Endoplasmic reticulum</keyword>
<dbReference type="InterPro" id="IPR027532">
    <property type="entry name" value="Mdm12"/>
</dbReference>
<comment type="similarity">
    <text evidence="9">Belongs to the MDM12 family.</text>
</comment>
<comment type="subcellular location">
    <subcellularLocation>
        <location evidence="1">Membrane</location>
    </subcellularLocation>
    <subcellularLocation>
        <location evidence="9">Mitochondrion outer membrane</location>
        <topology evidence="9">Peripheral membrane protein</topology>
        <orientation evidence="9">Cytoplasmic side</orientation>
    </subcellularLocation>
    <subcellularLocation>
        <location evidence="9">Endoplasmic reticulum membrane</location>
        <topology evidence="9">Peripheral membrane protein</topology>
        <orientation evidence="9">Cytoplasmic side</orientation>
    </subcellularLocation>
    <text evidence="9">The ERMES/MDM complex localizes to a few discrete foci (around 10 per single cell), that represent mitochondria-endoplasmic reticulum junctions. These foci are often found next to mtDNA nucleoids.</text>
</comment>
<feature type="domain" description="SMP-LTD" evidence="11">
    <location>
        <begin position="1"/>
        <end position="687"/>
    </location>
</feature>
<organism evidence="12 13">
    <name type="scientific">Microdochium trichocladiopsis</name>
    <dbReference type="NCBI Taxonomy" id="1682393"/>
    <lineage>
        <taxon>Eukaryota</taxon>
        <taxon>Fungi</taxon>
        <taxon>Dikarya</taxon>
        <taxon>Ascomycota</taxon>
        <taxon>Pezizomycotina</taxon>
        <taxon>Sordariomycetes</taxon>
        <taxon>Xylariomycetidae</taxon>
        <taxon>Xylariales</taxon>
        <taxon>Microdochiaceae</taxon>
        <taxon>Microdochium</taxon>
    </lineage>
</organism>
<feature type="compositionally biased region" description="Polar residues" evidence="10">
    <location>
        <begin position="118"/>
        <end position="133"/>
    </location>
</feature>
<gene>
    <name evidence="9" type="primary">MDM12</name>
    <name evidence="12" type="ORF">B0I36DRAFT_327314</name>
</gene>
<dbReference type="Proteomes" id="UP000756346">
    <property type="component" value="Unassembled WGS sequence"/>
</dbReference>
<dbReference type="PROSITE" id="PS51847">
    <property type="entry name" value="SMP"/>
    <property type="match status" value="1"/>
</dbReference>
<evidence type="ECO:0000256" key="7">
    <source>
        <dbReference type="ARBA" id="ARBA00023128"/>
    </source>
</evidence>
<evidence type="ECO:0000256" key="5">
    <source>
        <dbReference type="ARBA" id="ARBA00023055"/>
    </source>
</evidence>
<keyword evidence="5" id="KW-0445">Lipid transport</keyword>
<dbReference type="GO" id="GO:0015914">
    <property type="term" value="P:phospholipid transport"/>
    <property type="evidence" value="ECO:0007669"/>
    <property type="project" value="TreeGrafter"/>
</dbReference>
<keyword evidence="7 9" id="KW-0496">Mitochondrion</keyword>
<keyword evidence="6" id="KW-0446">Lipid-binding</keyword>
<evidence type="ECO:0000256" key="9">
    <source>
        <dbReference type="HAMAP-Rule" id="MF_03104"/>
    </source>
</evidence>
<evidence type="ECO:0000256" key="10">
    <source>
        <dbReference type="SAM" id="MobiDB-lite"/>
    </source>
</evidence>
<feature type="region of interest" description="Disordered" evidence="10">
    <location>
        <begin position="367"/>
        <end position="439"/>
    </location>
</feature>
<feature type="compositionally biased region" description="Low complexity" evidence="10">
    <location>
        <begin position="308"/>
        <end position="324"/>
    </location>
</feature>
<feature type="region of interest" description="Disordered" evidence="10">
    <location>
        <begin position="514"/>
        <end position="556"/>
    </location>
</feature>
<keyword evidence="8 9" id="KW-0472">Membrane</keyword>
<dbReference type="GO" id="GO:0045040">
    <property type="term" value="P:protein insertion into mitochondrial outer membrane"/>
    <property type="evidence" value="ECO:0007669"/>
    <property type="project" value="UniProtKB-UniRule"/>
</dbReference>
<evidence type="ECO:0000256" key="2">
    <source>
        <dbReference type="ARBA" id="ARBA00022448"/>
    </source>
</evidence>
<feature type="compositionally biased region" description="Polar residues" evidence="10">
    <location>
        <begin position="367"/>
        <end position="380"/>
    </location>
</feature>
<dbReference type="AlphaFoldDB" id="A0A9P8Y4N1"/>
<name>A0A9P8Y4N1_9PEZI</name>
<feature type="compositionally biased region" description="Low complexity" evidence="10">
    <location>
        <begin position="613"/>
        <end position="628"/>
    </location>
</feature>
<evidence type="ECO:0000259" key="11">
    <source>
        <dbReference type="PROSITE" id="PS51847"/>
    </source>
</evidence>
<dbReference type="GO" id="GO:0005789">
    <property type="term" value="C:endoplasmic reticulum membrane"/>
    <property type="evidence" value="ECO:0007669"/>
    <property type="project" value="UniProtKB-SubCell"/>
</dbReference>
<dbReference type="GO" id="GO:0032865">
    <property type="term" value="C:ERMES complex"/>
    <property type="evidence" value="ECO:0007669"/>
    <property type="project" value="UniProtKB-UniRule"/>
</dbReference>
<evidence type="ECO:0000256" key="1">
    <source>
        <dbReference type="ARBA" id="ARBA00004370"/>
    </source>
</evidence>
<feature type="compositionally biased region" description="Basic and acidic residues" evidence="10">
    <location>
        <begin position="427"/>
        <end position="439"/>
    </location>
</feature>
<dbReference type="InterPro" id="IPR031468">
    <property type="entry name" value="SMP_LBD"/>
</dbReference>
<sequence length="687" mass="74155">MSIDLNWDTLTSGPEGEALAASIRDFVHTKFQAVPLPRFIKSVAVHEFEFGKVAPQVVLKDICDPLPDFYEEDPDVDYGDDEDDDNAVASAGQHDSDDAQADGGYNDYDDEDGEDNHMSASIETLGASSTRTGEMSMPPATPVRRPPHRERHGTEEVPDTIKAAERRRHAELDRRRYGAGRGGGQHGDSDNPYRRAPELRRFNSEKSEFPFPSHLHLAGAGLRSGTPDLGTPFLGLGASTPGIAGGMSNMHYFQSKLGPGWSGTQTPLAAVAGAQHLGGWLDAANNKDHQNGPAQADARRRAALEGISPGAAAAAGPSSRTGSAVADGYYDGHHVHEHHRVPSQSSVSSNDFPTLLAPPLLREKHSVSTLAATSTGNHSRPPTRDKPLGPSMLSSSSALASDPSDYANSAGRDNEEPEEEPTPGPPQHDDEERRFREPRVDDMQAVFRIKYSGDVRLRLTAEILLDYPMPSFVGIPLKLNITGLTFDGVGVLANIRKRVHFCFLSPEDALAAVGDDDGDADKGDDGNDNNDDHDNEHPHNHEGGGGASGDHDRGHGRQLSLATAVGVGLHPSGVGLHPASGSDQHHRLMESLTLDPTMTSPGRGGYGATSLHNNNNNTSSQQQQQQQQRGKVGGLLQEIRVESEIGQREGTKQSLKNVGKVERFVLEQVRRIFEEELVYPSFWTFLV</sequence>
<feature type="compositionally biased region" description="Acidic residues" evidence="10">
    <location>
        <begin position="70"/>
        <end position="86"/>
    </location>
</feature>
<reference evidence="12" key="1">
    <citation type="journal article" date="2021" name="Nat. Commun.">
        <title>Genetic determinants of endophytism in the Arabidopsis root mycobiome.</title>
        <authorList>
            <person name="Mesny F."/>
            <person name="Miyauchi S."/>
            <person name="Thiergart T."/>
            <person name="Pickel B."/>
            <person name="Atanasova L."/>
            <person name="Karlsson M."/>
            <person name="Huettel B."/>
            <person name="Barry K.W."/>
            <person name="Haridas S."/>
            <person name="Chen C."/>
            <person name="Bauer D."/>
            <person name="Andreopoulos W."/>
            <person name="Pangilinan J."/>
            <person name="LaButti K."/>
            <person name="Riley R."/>
            <person name="Lipzen A."/>
            <person name="Clum A."/>
            <person name="Drula E."/>
            <person name="Henrissat B."/>
            <person name="Kohler A."/>
            <person name="Grigoriev I.V."/>
            <person name="Martin F.M."/>
            <person name="Hacquard S."/>
        </authorList>
    </citation>
    <scope>NUCLEOTIDE SEQUENCE</scope>
    <source>
        <strain evidence="12">MPI-CAGE-CH-0230</strain>
    </source>
</reference>
<feature type="region of interest" description="Disordered" evidence="10">
    <location>
        <begin position="308"/>
        <end position="329"/>
    </location>
</feature>
<dbReference type="CDD" id="cd21672">
    <property type="entry name" value="SMP_Mdm12"/>
    <property type="match status" value="1"/>
</dbReference>
<feature type="region of interest" description="Disordered" evidence="10">
    <location>
        <begin position="596"/>
        <end position="632"/>
    </location>
</feature>